<organism evidence="1 2">
    <name type="scientific">Providencia rettgeri</name>
    <dbReference type="NCBI Taxonomy" id="587"/>
    <lineage>
        <taxon>Bacteria</taxon>
        <taxon>Pseudomonadati</taxon>
        <taxon>Pseudomonadota</taxon>
        <taxon>Gammaproteobacteria</taxon>
        <taxon>Enterobacterales</taxon>
        <taxon>Morganellaceae</taxon>
        <taxon>Providencia</taxon>
    </lineage>
</organism>
<reference evidence="1" key="1">
    <citation type="submission" date="2021-03" db="EMBL/GenBank/DDBJ databases">
        <title>Molecular epidemiology and mechanisms of colistin and carbapenem resistance in Enterobacteriaceae from clinical isolates, the environment and porcine samples in Pretoria, South Africa.</title>
        <authorList>
            <person name="Bogoshi D."/>
            <person name="Mbelle N.M."/>
            <person name="Naidoo V."/>
            <person name="Osei Sekyere J."/>
        </authorList>
    </citation>
    <scope>NUCLEOTIDE SEQUENCE</scope>
    <source>
        <strain evidence="1">C052</strain>
    </source>
</reference>
<evidence type="ECO:0000313" key="2">
    <source>
        <dbReference type="Proteomes" id="UP000664477"/>
    </source>
</evidence>
<proteinExistence type="predicted"/>
<dbReference type="EMBL" id="JAGETQ010000031">
    <property type="protein sequence ID" value="MBO1916105.1"/>
    <property type="molecule type" value="Genomic_DNA"/>
</dbReference>
<gene>
    <name evidence="1" type="ORF">J4727_07970</name>
</gene>
<comment type="caution">
    <text evidence="1">The sequence shown here is derived from an EMBL/GenBank/DDBJ whole genome shotgun (WGS) entry which is preliminary data.</text>
</comment>
<evidence type="ECO:0000313" key="1">
    <source>
        <dbReference type="EMBL" id="MBO1916105.1"/>
    </source>
</evidence>
<dbReference type="AlphaFoldDB" id="A0A939SQP6"/>
<sequence length="54" mass="5723">MKIVGRAMPVLEADYMLPPDATSNGPLEIKISVLCLKLDSLKEGEVYIASGSSA</sequence>
<accession>A0A939SQP6</accession>
<protein>
    <submittedName>
        <fullName evidence="1">Uncharacterized protein</fullName>
    </submittedName>
</protein>
<name>A0A939SQP6_PRORE</name>
<dbReference type="Proteomes" id="UP000664477">
    <property type="component" value="Unassembled WGS sequence"/>
</dbReference>